<dbReference type="InterPro" id="IPR044731">
    <property type="entry name" value="BDH-like"/>
</dbReference>
<dbReference type="GO" id="GO:1990362">
    <property type="term" value="F:butanol dehydrogenase (NAD+) activity"/>
    <property type="evidence" value="ECO:0007669"/>
    <property type="project" value="InterPro"/>
</dbReference>
<evidence type="ECO:0000256" key="1">
    <source>
        <dbReference type="ARBA" id="ARBA00023002"/>
    </source>
</evidence>
<proteinExistence type="predicted"/>
<feature type="domain" description="Alcohol dehydrogenase iron-type/glycerol dehydrogenase GldA" evidence="2">
    <location>
        <begin position="9"/>
        <end position="175"/>
    </location>
</feature>
<dbReference type="PANTHER" id="PTHR43633">
    <property type="entry name" value="ALCOHOL DEHYDROGENASE YQHD"/>
    <property type="match status" value="1"/>
</dbReference>
<dbReference type="GO" id="GO:0005829">
    <property type="term" value="C:cytosol"/>
    <property type="evidence" value="ECO:0007669"/>
    <property type="project" value="TreeGrafter"/>
</dbReference>
<accession>A0A485M6F8</accession>
<dbReference type="GO" id="GO:1990002">
    <property type="term" value="F:methylglyoxal reductase (NADPH) (acetol producing) activity"/>
    <property type="evidence" value="ECO:0007669"/>
    <property type="project" value="TreeGrafter"/>
</dbReference>
<feature type="domain" description="Fe-containing alcohol dehydrogenase-like C-terminal" evidence="3">
    <location>
        <begin position="189"/>
        <end position="358"/>
    </location>
</feature>
<evidence type="ECO:0000259" key="2">
    <source>
        <dbReference type="Pfam" id="PF00465"/>
    </source>
</evidence>
<dbReference type="Pfam" id="PF25137">
    <property type="entry name" value="ADH_Fe_C"/>
    <property type="match status" value="1"/>
</dbReference>
<dbReference type="Gene3D" id="3.40.50.1970">
    <property type="match status" value="1"/>
</dbReference>
<dbReference type="CDD" id="cd08187">
    <property type="entry name" value="BDH"/>
    <property type="match status" value="1"/>
</dbReference>
<dbReference type="GO" id="GO:0046872">
    <property type="term" value="F:metal ion binding"/>
    <property type="evidence" value="ECO:0007669"/>
    <property type="project" value="InterPro"/>
</dbReference>
<dbReference type="GO" id="GO:0008106">
    <property type="term" value="F:alcohol dehydrogenase (NADP+) activity"/>
    <property type="evidence" value="ECO:0007669"/>
    <property type="project" value="TreeGrafter"/>
</dbReference>
<dbReference type="PROSITE" id="PS00060">
    <property type="entry name" value="ADH_IRON_2"/>
    <property type="match status" value="1"/>
</dbReference>
<dbReference type="Pfam" id="PF00465">
    <property type="entry name" value="Fe-ADH"/>
    <property type="match status" value="1"/>
</dbReference>
<sequence>MLNFKYHNPTKIIFGKGRIKDVAKEIPKGSRILITYGGGSVRRNGVLDQVMNALEGRDVLEFSGIEPNPEYDTLMKCVELARSERIDFILAVGGGSVIDGTKFIAAAVPYQGDTWEIATSFGRRIGGSLPFGTVLTLPATGSEMNSNAVISRCSLNAKLAFGHPSLFPVFSVLDPTTTYTLPPEQISNGIIDTFVHVTEQYLTYPVQGKLQDRFAEGLLLTLIEDGPVALREPENYDVRASLMWCATLGLNGLIGAGVPQDWATHMVGHELTALYGLDHGKTLAIVLPALLRARRNEKRDKLLQYAERVWGIVEGDDDARIEAAIEKTQAFFESLGVRTALSAYGISNECIPRVAELLEQHGLTRLGERSDITPDTVREVLELCL</sequence>
<dbReference type="FunFam" id="3.40.50.1970:FF:000003">
    <property type="entry name" value="Alcohol dehydrogenase, iron-containing"/>
    <property type="match status" value="1"/>
</dbReference>
<keyword evidence="1" id="KW-0560">Oxidoreductase</keyword>
<dbReference type="AlphaFoldDB" id="A0A485M6F8"/>
<evidence type="ECO:0000259" key="3">
    <source>
        <dbReference type="Pfam" id="PF25137"/>
    </source>
</evidence>
<dbReference type="InterPro" id="IPR018211">
    <property type="entry name" value="ADH_Fe_CS"/>
</dbReference>
<protein>
    <submittedName>
        <fullName evidence="4">Alcohol dehydrogenase, NAD(P)-dependent</fullName>
    </submittedName>
</protein>
<evidence type="ECO:0000313" key="4">
    <source>
        <dbReference type="EMBL" id="VFU19184.1"/>
    </source>
</evidence>
<dbReference type="EMBL" id="CAADRM010000168">
    <property type="protein sequence ID" value="VFU19184.1"/>
    <property type="molecule type" value="Genomic_DNA"/>
</dbReference>
<reference evidence="4" key="1">
    <citation type="submission" date="2019-03" db="EMBL/GenBank/DDBJ databases">
        <authorList>
            <person name="Hao L."/>
        </authorList>
    </citation>
    <scope>NUCLEOTIDE SEQUENCE</scope>
</reference>
<organism evidence="4">
    <name type="scientific">anaerobic digester metagenome</name>
    <dbReference type="NCBI Taxonomy" id="1263854"/>
    <lineage>
        <taxon>unclassified sequences</taxon>
        <taxon>metagenomes</taxon>
        <taxon>ecological metagenomes</taxon>
    </lineage>
</organism>
<dbReference type="InterPro" id="IPR001670">
    <property type="entry name" value="ADH_Fe/GldA"/>
</dbReference>
<gene>
    <name evidence="4" type="primary">yqhD</name>
    <name evidence="4" type="ORF">SCFA_990008</name>
</gene>
<dbReference type="SUPFAM" id="SSF56796">
    <property type="entry name" value="Dehydroquinate synthase-like"/>
    <property type="match status" value="1"/>
</dbReference>
<dbReference type="InterPro" id="IPR056798">
    <property type="entry name" value="ADH_Fe_C"/>
</dbReference>
<dbReference type="Gene3D" id="1.20.1090.10">
    <property type="entry name" value="Dehydroquinate synthase-like - alpha domain"/>
    <property type="match status" value="1"/>
</dbReference>
<name>A0A485M6F8_9ZZZZ</name>
<dbReference type="PANTHER" id="PTHR43633:SF1">
    <property type="entry name" value="ALCOHOL DEHYDROGENASE YQHD"/>
    <property type="match status" value="1"/>
</dbReference>